<reference evidence="9" key="2">
    <citation type="journal article" date="2021" name="PeerJ">
        <title>Extensive microbial diversity within the chicken gut microbiome revealed by metagenomics and culture.</title>
        <authorList>
            <person name="Gilroy R."/>
            <person name="Ravi A."/>
            <person name="Getino M."/>
            <person name="Pursley I."/>
            <person name="Horton D.L."/>
            <person name="Alikhan N.F."/>
            <person name="Baker D."/>
            <person name="Gharbi K."/>
            <person name="Hall N."/>
            <person name="Watson M."/>
            <person name="Adriaenssens E.M."/>
            <person name="Foster-Nyarko E."/>
            <person name="Jarju S."/>
            <person name="Secka A."/>
            <person name="Antonio M."/>
            <person name="Oren A."/>
            <person name="Chaudhuri R.R."/>
            <person name="La Ragione R."/>
            <person name="Hildebrand F."/>
            <person name="Pallen M.J."/>
        </authorList>
    </citation>
    <scope>NUCLEOTIDE SEQUENCE</scope>
    <source>
        <strain evidence="9">ChiHecec3B27-6122</strain>
    </source>
</reference>
<evidence type="ECO:0000259" key="8">
    <source>
        <dbReference type="PROSITE" id="PS50110"/>
    </source>
</evidence>
<feature type="modified residue" description="4-aspartylphosphate" evidence="6">
    <location>
        <position position="57"/>
    </location>
</feature>
<organism evidence="9 10">
    <name type="scientific">Candidatus Scatomorpha pullistercoris</name>
    <dbReference type="NCBI Taxonomy" id="2840929"/>
    <lineage>
        <taxon>Bacteria</taxon>
        <taxon>Bacillati</taxon>
        <taxon>Bacillota</taxon>
        <taxon>Clostridia</taxon>
        <taxon>Eubacteriales</taxon>
        <taxon>Candidatus Scatomorpha</taxon>
    </lineage>
</organism>
<dbReference type="PROSITE" id="PS00041">
    <property type="entry name" value="HTH_ARAC_FAMILY_1"/>
    <property type="match status" value="1"/>
</dbReference>
<evidence type="ECO:0000313" key="9">
    <source>
        <dbReference type="EMBL" id="HIS98190.1"/>
    </source>
</evidence>
<dbReference type="PROSITE" id="PS01124">
    <property type="entry name" value="HTH_ARAC_FAMILY_2"/>
    <property type="match status" value="1"/>
</dbReference>
<dbReference type="GO" id="GO:0043565">
    <property type="term" value="F:sequence-specific DNA binding"/>
    <property type="evidence" value="ECO:0007669"/>
    <property type="project" value="InterPro"/>
</dbReference>
<dbReference type="SMART" id="SM00342">
    <property type="entry name" value="HTH_ARAC"/>
    <property type="match status" value="1"/>
</dbReference>
<sequence>MLKVIVADDMEMIREGIRAMLEQLPSGAGALEIRTASGGAEAVRLMERVPADLLITDIRMPDMDGIALMERCRRLWPQTAVIVVSGYDEFKYAQKAIEYGARAYLLKPIDKAELFRAVEQARADKLLDPGRTDSRARTEKSRRALFFHYIQGGGENAELCQLMTGRYPFLTGSCDLLLIGFPGGEAEAETLRRRLTARIPENALLLGNAKELVLAAVAGCNIEVLLDSIADLKFTAALVRGARGTGGLREAYRQASDIFVHRLLYPGKRLLTEEDISKMSTDFTIPHAEVERLGDMVGIGSEAELSRALTGLFERKKLAGYGIGYTLALCDTLYRVLRKIEKKLHTGAELEPIHMPLEFETMREYLLFANDQLLRLHRAARDQGSGRDSLAIDRAEAYIRANYMRPITLAVVSNEVSLNYAYFSNSFKKQTGRTFSEYLRDIRLDAAKKLLRQPDIRISEVAERVGYDSYKSFYRAFKEAAGMTPAEYQQKQYRRQD</sequence>
<name>A0A9D1G6C2_9FIRM</name>
<dbReference type="AlphaFoldDB" id="A0A9D1G6C2"/>
<dbReference type="Gene3D" id="1.10.10.60">
    <property type="entry name" value="Homeodomain-like"/>
    <property type="match status" value="2"/>
</dbReference>
<dbReference type="GO" id="GO:0000160">
    <property type="term" value="P:phosphorelay signal transduction system"/>
    <property type="evidence" value="ECO:0007669"/>
    <property type="project" value="InterPro"/>
</dbReference>
<proteinExistence type="predicted"/>
<feature type="domain" description="HTH araC/xylS-type" evidence="7">
    <location>
        <begin position="393"/>
        <end position="491"/>
    </location>
</feature>
<dbReference type="PANTHER" id="PTHR43280:SF34">
    <property type="entry name" value="ARAC-FAMILY TRANSCRIPTIONAL REGULATOR"/>
    <property type="match status" value="1"/>
</dbReference>
<dbReference type="SMART" id="SM00448">
    <property type="entry name" value="REC"/>
    <property type="match status" value="1"/>
</dbReference>
<keyword evidence="4" id="KW-0804">Transcription</keyword>
<dbReference type="SUPFAM" id="SSF46689">
    <property type="entry name" value="Homeodomain-like"/>
    <property type="match status" value="2"/>
</dbReference>
<dbReference type="InterPro" id="IPR020449">
    <property type="entry name" value="Tscrpt_reg_AraC-type_HTH"/>
</dbReference>
<dbReference type="InterPro" id="IPR009057">
    <property type="entry name" value="Homeodomain-like_sf"/>
</dbReference>
<dbReference type="Pfam" id="PF00072">
    <property type="entry name" value="Response_reg"/>
    <property type="match status" value="1"/>
</dbReference>
<evidence type="ECO:0000256" key="2">
    <source>
        <dbReference type="ARBA" id="ARBA00023015"/>
    </source>
</evidence>
<dbReference type="InterPro" id="IPR018062">
    <property type="entry name" value="HTH_AraC-typ_CS"/>
</dbReference>
<reference evidence="9" key="1">
    <citation type="submission" date="2020-10" db="EMBL/GenBank/DDBJ databases">
        <authorList>
            <person name="Gilroy R."/>
        </authorList>
    </citation>
    <scope>NUCLEOTIDE SEQUENCE</scope>
    <source>
        <strain evidence="9">ChiHecec3B27-6122</strain>
    </source>
</reference>
<dbReference type="Proteomes" id="UP000886876">
    <property type="component" value="Unassembled WGS sequence"/>
</dbReference>
<dbReference type="InterPro" id="IPR011006">
    <property type="entry name" value="CheY-like_superfamily"/>
</dbReference>
<comment type="caution">
    <text evidence="9">The sequence shown here is derived from an EMBL/GenBank/DDBJ whole genome shotgun (WGS) entry which is preliminary data.</text>
</comment>
<evidence type="ECO:0000259" key="7">
    <source>
        <dbReference type="PROSITE" id="PS01124"/>
    </source>
</evidence>
<keyword evidence="3" id="KW-0238">DNA-binding</keyword>
<dbReference type="PANTHER" id="PTHR43280">
    <property type="entry name" value="ARAC-FAMILY TRANSCRIPTIONAL REGULATOR"/>
    <property type="match status" value="1"/>
</dbReference>
<keyword evidence="2" id="KW-0805">Transcription regulation</keyword>
<evidence type="ECO:0000256" key="3">
    <source>
        <dbReference type="ARBA" id="ARBA00023125"/>
    </source>
</evidence>
<dbReference type="PRINTS" id="PR00032">
    <property type="entry name" value="HTHARAC"/>
</dbReference>
<protein>
    <recommendedName>
        <fullName evidence="1">Stage 0 sporulation protein A homolog</fullName>
    </recommendedName>
</protein>
<accession>A0A9D1G6C2</accession>
<evidence type="ECO:0000256" key="4">
    <source>
        <dbReference type="ARBA" id="ARBA00023163"/>
    </source>
</evidence>
<gene>
    <name evidence="9" type="ORF">IAD42_09455</name>
</gene>
<dbReference type="CDD" id="cd17536">
    <property type="entry name" value="REC_YesN-like"/>
    <property type="match status" value="1"/>
</dbReference>
<dbReference type="GO" id="GO:0003700">
    <property type="term" value="F:DNA-binding transcription factor activity"/>
    <property type="evidence" value="ECO:0007669"/>
    <property type="project" value="InterPro"/>
</dbReference>
<dbReference type="SUPFAM" id="SSF52172">
    <property type="entry name" value="CheY-like"/>
    <property type="match status" value="1"/>
</dbReference>
<keyword evidence="6" id="KW-0597">Phosphoprotein</keyword>
<feature type="domain" description="Response regulatory" evidence="8">
    <location>
        <begin position="3"/>
        <end position="122"/>
    </location>
</feature>
<dbReference type="Gene3D" id="3.40.50.2300">
    <property type="match status" value="1"/>
</dbReference>
<evidence type="ECO:0000256" key="5">
    <source>
        <dbReference type="ARBA" id="ARBA00024867"/>
    </source>
</evidence>
<evidence type="ECO:0000313" key="10">
    <source>
        <dbReference type="Proteomes" id="UP000886876"/>
    </source>
</evidence>
<dbReference type="PROSITE" id="PS50110">
    <property type="entry name" value="RESPONSE_REGULATORY"/>
    <property type="match status" value="1"/>
</dbReference>
<evidence type="ECO:0000256" key="1">
    <source>
        <dbReference type="ARBA" id="ARBA00018672"/>
    </source>
</evidence>
<dbReference type="InterPro" id="IPR001789">
    <property type="entry name" value="Sig_transdc_resp-reg_receiver"/>
</dbReference>
<comment type="function">
    <text evidence="5">May play the central regulatory role in sporulation. It may be an element of the effector pathway responsible for the activation of sporulation genes in response to nutritional stress. Spo0A may act in concert with spo0H (a sigma factor) to control the expression of some genes that are critical to the sporulation process.</text>
</comment>
<dbReference type="Pfam" id="PF12833">
    <property type="entry name" value="HTH_18"/>
    <property type="match status" value="1"/>
</dbReference>
<dbReference type="EMBL" id="DVJS01000237">
    <property type="protein sequence ID" value="HIS98190.1"/>
    <property type="molecule type" value="Genomic_DNA"/>
</dbReference>
<evidence type="ECO:0000256" key="6">
    <source>
        <dbReference type="PROSITE-ProRule" id="PRU00169"/>
    </source>
</evidence>
<dbReference type="InterPro" id="IPR018060">
    <property type="entry name" value="HTH_AraC"/>
</dbReference>